<dbReference type="AlphaFoldDB" id="A0A9N9Z7H6"/>
<sequence length="278" mass="30456">MDDKPAIVLFSGGWHTPETYIKLTKALAAAGLDVHCPRNPSTHQIRPPTSSLAHDSENMRSYVSKLVDGGRRVVALGHSYGGQVMTNSLYGLGFDARKARGLVGGVTDLIYLCAFALEEGGSSVYILTSLLLLLSLTTTPLAVFSKVKEMGHEGLMPLAFDFADDMTVLARDPRNQLVGQCSDDSEVEEYLNSLVLWNGQCMYDKIEYCAWREIPVTYIYTLSDMTTPLDYQKSMVAVMEAAGRVVKTHELATGHCPNLTATKDVVDICGEVVKARRL</sequence>
<evidence type="ECO:0000313" key="2">
    <source>
        <dbReference type="EMBL" id="CAH0050478.1"/>
    </source>
</evidence>
<evidence type="ECO:0000259" key="1">
    <source>
        <dbReference type="Pfam" id="PF12697"/>
    </source>
</evidence>
<dbReference type="PANTHER" id="PTHR37017:SF10">
    <property type="entry name" value="AB HYDROLASE-1 DOMAIN-CONTAINING PROTEIN"/>
    <property type="match status" value="1"/>
</dbReference>
<reference evidence="2" key="1">
    <citation type="submission" date="2021-10" db="EMBL/GenBank/DDBJ databases">
        <authorList>
            <person name="Piombo E."/>
        </authorList>
    </citation>
    <scope>NUCLEOTIDE SEQUENCE</scope>
</reference>
<dbReference type="EMBL" id="CABFOC020000035">
    <property type="protein sequence ID" value="CAH0050478.1"/>
    <property type="molecule type" value="Genomic_DNA"/>
</dbReference>
<dbReference type="Gene3D" id="3.40.50.1820">
    <property type="entry name" value="alpha/beta hydrolase"/>
    <property type="match status" value="1"/>
</dbReference>
<gene>
    <name evidence="2" type="ORF">CSOL1703_00002450</name>
</gene>
<dbReference type="OrthoDB" id="408373at2759"/>
<evidence type="ECO:0000313" key="3">
    <source>
        <dbReference type="Proteomes" id="UP000775872"/>
    </source>
</evidence>
<protein>
    <recommendedName>
        <fullName evidence="1">AB hydrolase-1 domain-containing protein</fullName>
    </recommendedName>
</protein>
<organism evidence="2 3">
    <name type="scientific">Clonostachys solani</name>
    <dbReference type="NCBI Taxonomy" id="160281"/>
    <lineage>
        <taxon>Eukaryota</taxon>
        <taxon>Fungi</taxon>
        <taxon>Dikarya</taxon>
        <taxon>Ascomycota</taxon>
        <taxon>Pezizomycotina</taxon>
        <taxon>Sordariomycetes</taxon>
        <taxon>Hypocreomycetidae</taxon>
        <taxon>Hypocreales</taxon>
        <taxon>Bionectriaceae</taxon>
        <taxon>Clonostachys</taxon>
    </lineage>
</organism>
<dbReference type="SUPFAM" id="SSF53474">
    <property type="entry name" value="alpha/beta-Hydrolases"/>
    <property type="match status" value="1"/>
</dbReference>
<keyword evidence="3" id="KW-1185">Reference proteome</keyword>
<dbReference type="InterPro" id="IPR052897">
    <property type="entry name" value="Sec-Metab_Biosynth_Hydrolase"/>
</dbReference>
<feature type="domain" description="AB hydrolase-1" evidence="1">
    <location>
        <begin position="7"/>
        <end position="267"/>
    </location>
</feature>
<dbReference type="PANTHER" id="PTHR37017">
    <property type="entry name" value="AB HYDROLASE-1 DOMAIN-CONTAINING PROTEIN-RELATED"/>
    <property type="match status" value="1"/>
</dbReference>
<dbReference type="Pfam" id="PF12697">
    <property type="entry name" value="Abhydrolase_6"/>
    <property type="match status" value="1"/>
</dbReference>
<comment type="caution">
    <text evidence="2">The sequence shown here is derived from an EMBL/GenBank/DDBJ whole genome shotgun (WGS) entry which is preliminary data.</text>
</comment>
<dbReference type="InterPro" id="IPR000073">
    <property type="entry name" value="AB_hydrolase_1"/>
</dbReference>
<name>A0A9N9Z7H6_9HYPO</name>
<dbReference type="InterPro" id="IPR029058">
    <property type="entry name" value="AB_hydrolase_fold"/>
</dbReference>
<dbReference type="Proteomes" id="UP000775872">
    <property type="component" value="Unassembled WGS sequence"/>
</dbReference>
<accession>A0A9N9Z7H6</accession>
<proteinExistence type="predicted"/>